<accession>A0A9P5NH67</accession>
<feature type="compositionally biased region" description="Low complexity" evidence="1">
    <location>
        <begin position="436"/>
        <end position="445"/>
    </location>
</feature>
<gene>
    <name evidence="2" type="ORF">CPB84DRAFT_1790137</name>
</gene>
<feature type="compositionally biased region" description="Acidic residues" evidence="1">
    <location>
        <begin position="455"/>
        <end position="467"/>
    </location>
</feature>
<dbReference type="Proteomes" id="UP000724874">
    <property type="component" value="Unassembled WGS sequence"/>
</dbReference>
<feature type="compositionally biased region" description="Low complexity" evidence="1">
    <location>
        <begin position="322"/>
        <end position="344"/>
    </location>
</feature>
<dbReference type="OrthoDB" id="3003917at2759"/>
<evidence type="ECO:0000313" key="2">
    <source>
        <dbReference type="EMBL" id="KAF8883343.1"/>
    </source>
</evidence>
<reference evidence="2" key="1">
    <citation type="submission" date="2020-11" db="EMBL/GenBank/DDBJ databases">
        <authorList>
            <consortium name="DOE Joint Genome Institute"/>
            <person name="Ahrendt S."/>
            <person name="Riley R."/>
            <person name="Andreopoulos W."/>
            <person name="LaButti K."/>
            <person name="Pangilinan J."/>
            <person name="Ruiz-duenas F.J."/>
            <person name="Barrasa J.M."/>
            <person name="Sanchez-Garcia M."/>
            <person name="Camarero S."/>
            <person name="Miyauchi S."/>
            <person name="Serrano A."/>
            <person name="Linde D."/>
            <person name="Babiker R."/>
            <person name="Drula E."/>
            <person name="Ayuso-Fernandez I."/>
            <person name="Pacheco R."/>
            <person name="Padilla G."/>
            <person name="Ferreira P."/>
            <person name="Barriuso J."/>
            <person name="Kellner H."/>
            <person name="Castanera R."/>
            <person name="Alfaro M."/>
            <person name="Ramirez L."/>
            <person name="Pisabarro A.G."/>
            <person name="Kuo A."/>
            <person name="Tritt A."/>
            <person name="Lipzen A."/>
            <person name="He G."/>
            <person name="Yan M."/>
            <person name="Ng V."/>
            <person name="Cullen D."/>
            <person name="Martin F."/>
            <person name="Rosso M.-N."/>
            <person name="Henrissat B."/>
            <person name="Hibbett D."/>
            <person name="Martinez A.T."/>
            <person name="Grigoriev I.V."/>
        </authorList>
    </citation>
    <scope>NUCLEOTIDE SEQUENCE</scope>
    <source>
        <strain evidence="2">AH 44721</strain>
    </source>
</reference>
<evidence type="ECO:0000256" key="1">
    <source>
        <dbReference type="SAM" id="MobiDB-lite"/>
    </source>
</evidence>
<feature type="region of interest" description="Disordered" evidence="1">
    <location>
        <begin position="182"/>
        <end position="204"/>
    </location>
</feature>
<sequence>MAALADTTYRLDTEKTVNWTTNQEKSISTEYPFLIHAEPLDQYVARTYLQFLWLPESIMPLYLLVPSLRRINVPSTSSDATVHPMHAFLEPLLLTTRFTSKKYLVELPQILANGGGAGEMEETMMWYALTHEKADEDSDAAAENAEGPWMDDAWRQKYMDRMERREVQIQILLYSYKLSLPGPAPPEKKKRKRSRNADSPPSTEDQLEAFMDKLATWQLLGSLDRSTSNAGDRHWTQIFAEDIVEKEFKATLPELCSLLRSKVWPSSPFSDDEDDLLNSLLPTDPSTEPVRKRAISRAPLISRLPSPTLSTSSRITSKHKTTTTTASSRTLSRTRSRSLSISLAQEQEERERVNNLPSKKRMLNREISMSRVFKPKPRNRQAEAKSAKTEAPVPAPKPKAPDLGVTLVEETPVKPRNVAVAPVRAMSFGRPNFTLASASASPANKAAERSPLAAQEEEDEDADEEWMMDSSPDITFLDPTKGGGGFGERRRGPSTDMDDESDDELALIATPSKPSGKKKR</sequence>
<name>A0A9P5NH67_GYMJU</name>
<proteinExistence type="predicted"/>
<feature type="region of interest" description="Disordered" evidence="1">
    <location>
        <begin position="281"/>
        <end position="403"/>
    </location>
</feature>
<comment type="caution">
    <text evidence="2">The sequence shown here is derived from an EMBL/GenBank/DDBJ whole genome shotgun (WGS) entry which is preliminary data.</text>
</comment>
<dbReference type="EMBL" id="JADNYJ010000116">
    <property type="protein sequence ID" value="KAF8883343.1"/>
    <property type="molecule type" value="Genomic_DNA"/>
</dbReference>
<feature type="region of interest" description="Disordered" evidence="1">
    <location>
        <begin position="436"/>
        <end position="520"/>
    </location>
</feature>
<evidence type="ECO:0000313" key="3">
    <source>
        <dbReference type="Proteomes" id="UP000724874"/>
    </source>
</evidence>
<feature type="compositionally biased region" description="Low complexity" evidence="1">
    <location>
        <begin position="299"/>
        <end position="315"/>
    </location>
</feature>
<keyword evidence="3" id="KW-1185">Reference proteome</keyword>
<feature type="compositionally biased region" description="Acidic residues" evidence="1">
    <location>
        <begin position="496"/>
        <end position="505"/>
    </location>
</feature>
<dbReference type="AlphaFoldDB" id="A0A9P5NH67"/>
<organism evidence="2 3">
    <name type="scientific">Gymnopilus junonius</name>
    <name type="common">Spectacular rustgill mushroom</name>
    <name type="synonym">Gymnopilus spectabilis subsp. junonius</name>
    <dbReference type="NCBI Taxonomy" id="109634"/>
    <lineage>
        <taxon>Eukaryota</taxon>
        <taxon>Fungi</taxon>
        <taxon>Dikarya</taxon>
        <taxon>Basidiomycota</taxon>
        <taxon>Agaricomycotina</taxon>
        <taxon>Agaricomycetes</taxon>
        <taxon>Agaricomycetidae</taxon>
        <taxon>Agaricales</taxon>
        <taxon>Agaricineae</taxon>
        <taxon>Hymenogastraceae</taxon>
        <taxon>Gymnopilus</taxon>
    </lineage>
</organism>
<evidence type="ECO:0008006" key="4">
    <source>
        <dbReference type="Google" id="ProtNLM"/>
    </source>
</evidence>
<protein>
    <recommendedName>
        <fullName evidence="4">DNA replication regulator Sld3 C-terminal domain-containing protein</fullName>
    </recommendedName>
</protein>